<sequence>MTNREAGSARTGVTETAMTLGRYPDPDERCLRVWYDLSGAGTIEIPDWQYFNAQGLYVFDCVVVLFDDRFTDADIAILQNCRRFQIPTYIVCSKADRRIRNIMNEMGYDSEDDGVDQMQRIPYANLPDQKVYIVSSNCLRVVAKGGQPKTVIDEIHLVNDLYTEAQFRRARRKPTGEFFTGVSTVEA</sequence>
<dbReference type="InterPro" id="IPR030385">
    <property type="entry name" value="G_IRG_dom"/>
</dbReference>
<dbReference type="GO" id="GO:0016020">
    <property type="term" value="C:membrane"/>
    <property type="evidence" value="ECO:0007669"/>
    <property type="project" value="InterPro"/>
</dbReference>
<dbReference type="AlphaFoldDB" id="A0A1J8R7X5"/>
<reference evidence="3 4" key="1">
    <citation type="submission" date="2016-03" db="EMBL/GenBank/DDBJ databases">
        <title>Comparative genomics of the ectomycorrhizal sister species Rhizopogon vinicolor and Rhizopogon vesiculosus (Basidiomycota: Boletales) reveals a divergence of the mating type B locus.</title>
        <authorList>
            <person name="Mujic A.B."/>
            <person name="Kuo A."/>
            <person name="Tritt A."/>
            <person name="Lipzen A."/>
            <person name="Chen C."/>
            <person name="Johnson J."/>
            <person name="Sharma A."/>
            <person name="Barry K."/>
            <person name="Grigoriev I.V."/>
            <person name="Spatafora J.W."/>
        </authorList>
    </citation>
    <scope>NUCLEOTIDE SEQUENCE [LARGE SCALE GENOMIC DNA]</scope>
    <source>
        <strain evidence="3 4">AM-OR11-056</strain>
    </source>
</reference>
<dbReference type="Proteomes" id="UP000183567">
    <property type="component" value="Unassembled WGS sequence"/>
</dbReference>
<evidence type="ECO:0000313" key="4">
    <source>
        <dbReference type="Proteomes" id="UP000183567"/>
    </source>
</evidence>
<protein>
    <recommendedName>
        <fullName evidence="2">IRG-type G domain-containing protein</fullName>
    </recommendedName>
</protein>
<gene>
    <name evidence="3" type="ORF">AZE42_08895</name>
</gene>
<evidence type="ECO:0000259" key="2">
    <source>
        <dbReference type="PROSITE" id="PS51716"/>
    </source>
</evidence>
<organism evidence="3 4">
    <name type="scientific">Rhizopogon vesiculosus</name>
    <dbReference type="NCBI Taxonomy" id="180088"/>
    <lineage>
        <taxon>Eukaryota</taxon>
        <taxon>Fungi</taxon>
        <taxon>Dikarya</taxon>
        <taxon>Basidiomycota</taxon>
        <taxon>Agaricomycotina</taxon>
        <taxon>Agaricomycetes</taxon>
        <taxon>Agaricomycetidae</taxon>
        <taxon>Boletales</taxon>
        <taxon>Suillineae</taxon>
        <taxon>Rhizopogonaceae</taxon>
        <taxon>Rhizopogon</taxon>
    </lineage>
</organism>
<accession>A0A1J8R7X5</accession>
<comment type="caution">
    <text evidence="3">The sequence shown here is derived from an EMBL/GenBank/DDBJ whole genome shotgun (WGS) entry which is preliminary data.</text>
</comment>
<dbReference type="EMBL" id="LVVM01001798">
    <property type="protein sequence ID" value="OJA17850.1"/>
    <property type="molecule type" value="Genomic_DNA"/>
</dbReference>
<dbReference type="SUPFAM" id="SSF52540">
    <property type="entry name" value="P-loop containing nucleoside triphosphate hydrolases"/>
    <property type="match status" value="1"/>
</dbReference>
<feature type="domain" description="IRG-type G" evidence="2">
    <location>
        <begin position="1"/>
        <end position="174"/>
    </location>
</feature>
<dbReference type="Gene3D" id="3.40.50.300">
    <property type="entry name" value="P-loop containing nucleotide triphosphate hydrolases"/>
    <property type="match status" value="1"/>
</dbReference>
<keyword evidence="4" id="KW-1185">Reference proteome</keyword>
<dbReference type="OrthoDB" id="422720at2759"/>
<dbReference type="InterPro" id="IPR007743">
    <property type="entry name" value="Immunity-related_GTPase-like"/>
</dbReference>
<dbReference type="PROSITE" id="PS51716">
    <property type="entry name" value="G_IRG"/>
    <property type="match status" value="1"/>
</dbReference>
<evidence type="ECO:0000313" key="3">
    <source>
        <dbReference type="EMBL" id="OJA17850.1"/>
    </source>
</evidence>
<dbReference type="GO" id="GO:0005525">
    <property type="term" value="F:GTP binding"/>
    <property type="evidence" value="ECO:0007669"/>
    <property type="project" value="InterPro"/>
</dbReference>
<evidence type="ECO:0000256" key="1">
    <source>
        <dbReference type="ARBA" id="ARBA00005429"/>
    </source>
</evidence>
<dbReference type="PANTHER" id="PTHR14143:SF1">
    <property type="entry name" value="IRG-TYPE G DOMAIN-CONTAINING PROTEIN"/>
    <property type="match status" value="1"/>
</dbReference>
<dbReference type="InterPro" id="IPR027417">
    <property type="entry name" value="P-loop_NTPase"/>
</dbReference>
<dbReference type="PANTHER" id="PTHR14143">
    <property type="entry name" value="INTERFERON-INDUCIBLE GTPASE FAMILY MEMBER"/>
    <property type="match status" value="1"/>
</dbReference>
<name>A0A1J8R7X5_9AGAM</name>
<proteinExistence type="inferred from homology"/>
<dbReference type="Pfam" id="PF05049">
    <property type="entry name" value="IIGP"/>
    <property type="match status" value="1"/>
</dbReference>
<dbReference type="STRING" id="180088.A0A1J8R7X5"/>
<comment type="similarity">
    <text evidence="1">Belongs to the TRAFAC class dynamin-like GTPase superfamily. IRG family.</text>
</comment>